<dbReference type="Proteomes" id="UP000027153">
    <property type="component" value="Unassembled WGS sequence"/>
</dbReference>
<dbReference type="EMBL" id="JMIY01000002">
    <property type="protein sequence ID" value="KCZ72396.1"/>
    <property type="molecule type" value="Genomic_DNA"/>
</dbReference>
<dbReference type="InterPro" id="IPR004329">
    <property type="entry name" value="CcmE"/>
</dbReference>
<keyword evidence="4" id="KW-1185">Reference proteome</keyword>
<dbReference type="GO" id="GO:0020037">
    <property type="term" value="F:heme binding"/>
    <property type="evidence" value="ECO:0007669"/>
    <property type="project" value="InterPro"/>
</dbReference>
<evidence type="ECO:0000256" key="1">
    <source>
        <dbReference type="ARBA" id="ARBA00004370"/>
    </source>
</evidence>
<dbReference type="GO" id="GO:0017004">
    <property type="term" value="P:cytochrome complex assembly"/>
    <property type="evidence" value="ECO:0007669"/>
    <property type="project" value="InterPro"/>
</dbReference>
<dbReference type="OrthoDB" id="120603at2157"/>
<dbReference type="Pfam" id="PF03100">
    <property type="entry name" value="CcmE"/>
    <property type="match status" value="1"/>
</dbReference>
<dbReference type="GO" id="GO:0005886">
    <property type="term" value="C:plasma membrane"/>
    <property type="evidence" value="ECO:0007669"/>
    <property type="project" value="InterPro"/>
</dbReference>
<dbReference type="InterPro" id="IPR012340">
    <property type="entry name" value="NA-bd_OB-fold"/>
</dbReference>
<proteinExistence type="predicted"/>
<evidence type="ECO:0000313" key="3">
    <source>
        <dbReference type="EMBL" id="KCZ72396.1"/>
    </source>
</evidence>
<accession>A0A062UZR1</accession>
<comment type="subcellular location">
    <subcellularLocation>
        <location evidence="1">Membrane</location>
    </subcellularLocation>
</comment>
<name>A0A062UZR1_9EURY</name>
<comment type="caution">
    <text evidence="3">The sequence shown here is derived from an EMBL/GenBank/DDBJ whole genome shotgun (WGS) entry which is preliminary data.</text>
</comment>
<dbReference type="SUPFAM" id="SSF82093">
    <property type="entry name" value="Heme chaperone CcmE"/>
    <property type="match status" value="1"/>
</dbReference>
<dbReference type="Gene3D" id="2.40.50.140">
    <property type="entry name" value="Nucleic acid-binding proteins"/>
    <property type="match status" value="1"/>
</dbReference>
<dbReference type="AlphaFoldDB" id="A0A062UZR1"/>
<dbReference type="GO" id="GO:0017003">
    <property type="term" value="P:protein-heme linkage"/>
    <property type="evidence" value="ECO:0007669"/>
    <property type="project" value="InterPro"/>
</dbReference>
<protein>
    <submittedName>
        <fullName evidence="3">Cytochrome c-type biogenesis protein CcmE</fullName>
    </submittedName>
</protein>
<dbReference type="InterPro" id="IPR036127">
    <property type="entry name" value="CcmE-like_sf"/>
</dbReference>
<dbReference type="RefSeq" id="WP_052368556.1">
    <property type="nucleotide sequence ID" value="NZ_JMIY01000002.1"/>
</dbReference>
<reference evidence="3 4" key="1">
    <citation type="journal article" date="2013" name="Nature">
        <title>Anaerobic oxidation of methane coupled to nitrate reduction in a novel archaeal lineage.</title>
        <authorList>
            <person name="Haroon M.F."/>
            <person name="Hu S."/>
            <person name="Shi Y."/>
            <person name="Imelfort M."/>
            <person name="Keller J."/>
            <person name="Hugenholtz P."/>
            <person name="Yuan Z."/>
            <person name="Tyson G.W."/>
        </authorList>
    </citation>
    <scope>NUCLEOTIDE SEQUENCE [LARGE SCALE GENOMIC DNA]</scope>
    <source>
        <strain evidence="3 4">ANME-2d</strain>
    </source>
</reference>
<evidence type="ECO:0000256" key="2">
    <source>
        <dbReference type="ARBA" id="ARBA00023136"/>
    </source>
</evidence>
<keyword evidence="2" id="KW-0472">Membrane</keyword>
<organism evidence="3 4">
    <name type="scientific">Candidatus Methanoperedens nitratireducens</name>
    <dbReference type="NCBI Taxonomy" id="1392998"/>
    <lineage>
        <taxon>Archaea</taxon>
        <taxon>Methanobacteriati</taxon>
        <taxon>Methanobacteriota</taxon>
        <taxon>Stenosarchaea group</taxon>
        <taxon>Methanomicrobia</taxon>
        <taxon>Methanosarcinales</taxon>
        <taxon>ANME-2 cluster</taxon>
        <taxon>Candidatus Methanoperedentaceae</taxon>
        <taxon>Candidatus Methanoperedens</taxon>
    </lineage>
</organism>
<gene>
    <name evidence="3" type="ORF">ANME2D_00823</name>
</gene>
<sequence>MNRKQKNMLGIGVVAVSIIYLSALSFSNALSFYYEVGEFVELADSLDGKVVNVNGTILKNSTIWEPEKARLTFKLGDDSATITVVSNEGMPGNYKEEIPAVVTGYFINGTFQANQVITKCPSKYGELDHGDHDET</sequence>
<evidence type="ECO:0000313" key="4">
    <source>
        <dbReference type="Proteomes" id="UP000027153"/>
    </source>
</evidence>